<dbReference type="EMBL" id="SMTK01000003">
    <property type="protein sequence ID" value="TDK25934.1"/>
    <property type="molecule type" value="Genomic_DNA"/>
</dbReference>
<dbReference type="GO" id="GO:0062054">
    <property type="term" value="F:fluoride channel activity"/>
    <property type="evidence" value="ECO:0007669"/>
    <property type="project" value="UniProtKB-UniRule"/>
</dbReference>
<keyword evidence="2 13" id="KW-0813">Transport</keyword>
<gene>
    <name evidence="13" type="primary">fluC</name>
    <name evidence="13" type="synonym">crcB</name>
    <name evidence="14" type="ORF">E2F48_11260</name>
</gene>
<protein>
    <recommendedName>
        <fullName evidence="13">Fluoride-specific ion channel FluC</fullName>
    </recommendedName>
</protein>
<feature type="transmembrane region" description="Helical" evidence="13">
    <location>
        <begin position="28"/>
        <end position="48"/>
    </location>
</feature>
<comment type="activity regulation">
    <text evidence="13">Na(+) is not transported, but it plays an essential structural role and its presence is essential for fluoride channel function.</text>
</comment>
<evidence type="ECO:0000256" key="13">
    <source>
        <dbReference type="HAMAP-Rule" id="MF_00454"/>
    </source>
</evidence>
<feature type="transmembrane region" description="Helical" evidence="13">
    <location>
        <begin position="98"/>
        <end position="122"/>
    </location>
</feature>
<evidence type="ECO:0000256" key="8">
    <source>
        <dbReference type="ARBA" id="ARBA00023136"/>
    </source>
</evidence>
<keyword evidence="9 13" id="KW-0407">Ion channel</keyword>
<keyword evidence="4 13" id="KW-0812">Transmembrane</keyword>
<evidence type="ECO:0000256" key="12">
    <source>
        <dbReference type="ARBA" id="ARBA00049940"/>
    </source>
</evidence>
<evidence type="ECO:0000256" key="6">
    <source>
        <dbReference type="ARBA" id="ARBA00022989"/>
    </source>
</evidence>
<keyword evidence="15" id="KW-1185">Reference proteome</keyword>
<evidence type="ECO:0000313" key="15">
    <source>
        <dbReference type="Proteomes" id="UP000295411"/>
    </source>
</evidence>
<dbReference type="HAMAP" id="MF_00454">
    <property type="entry name" value="FluC"/>
    <property type="match status" value="1"/>
</dbReference>
<accession>A0A4R5TXL0</accession>
<evidence type="ECO:0000256" key="9">
    <source>
        <dbReference type="ARBA" id="ARBA00023303"/>
    </source>
</evidence>
<comment type="function">
    <text evidence="12 13">Fluoride-specific ion channel. Important for reducing fluoride concentration in the cell, thus reducing its toxicity.</text>
</comment>
<name>A0A4R5TXL0_9MICC</name>
<proteinExistence type="inferred from homology"/>
<keyword evidence="3 13" id="KW-1003">Cell membrane</keyword>
<dbReference type="GO" id="GO:0046872">
    <property type="term" value="F:metal ion binding"/>
    <property type="evidence" value="ECO:0007669"/>
    <property type="project" value="UniProtKB-KW"/>
</dbReference>
<dbReference type="AlphaFoldDB" id="A0A4R5TXL0"/>
<evidence type="ECO:0000256" key="7">
    <source>
        <dbReference type="ARBA" id="ARBA00023065"/>
    </source>
</evidence>
<evidence type="ECO:0000256" key="5">
    <source>
        <dbReference type="ARBA" id="ARBA00022723"/>
    </source>
</evidence>
<comment type="similarity">
    <text evidence="10 13">Belongs to the fluoride channel Fluc/FEX (TC 1.A.43) family.</text>
</comment>
<evidence type="ECO:0000256" key="11">
    <source>
        <dbReference type="ARBA" id="ARBA00035585"/>
    </source>
</evidence>
<dbReference type="Pfam" id="PF02537">
    <property type="entry name" value="CRCB"/>
    <property type="match status" value="1"/>
</dbReference>
<feature type="binding site" evidence="13">
    <location>
        <position position="77"/>
    </location>
    <ligand>
        <name>Na(+)</name>
        <dbReference type="ChEBI" id="CHEBI:29101"/>
        <note>structural</note>
    </ligand>
</feature>
<keyword evidence="7 13" id="KW-0406">Ion transport</keyword>
<evidence type="ECO:0000256" key="3">
    <source>
        <dbReference type="ARBA" id="ARBA00022475"/>
    </source>
</evidence>
<feature type="binding site" evidence="13">
    <location>
        <position position="74"/>
    </location>
    <ligand>
        <name>Na(+)</name>
        <dbReference type="ChEBI" id="CHEBI:29101"/>
        <note>structural</note>
    </ligand>
</feature>
<evidence type="ECO:0000256" key="2">
    <source>
        <dbReference type="ARBA" id="ARBA00022448"/>
    </source>
</evidence>
<evidence type="ECO:0000256" key="10">
    <source>
        <dbReference type="ARBA" id="ARBA00035120"/>
    </source>
</evidence>
<evidence type="ECO:0000313" key="14">
    <source>
        <dbReference type="EMBL" id="TDK25934.1"/>
    </source>
</evidence>
<keyword evidence="13" id="KW-0915">Sodium</keyword>
<keyword evidence="6 13" id="KW-1133">Transmembrane helix</keyword>
<comment type="subcellular location">
    <subcellularLocation>
        <location evidence="1 13">Cell membrane</location>
        <topology evidence="1 13">Multi-pass membrane protein</topology>
    </subcellularLocation>
</comment>
<comment type="catalytic activity">
    <reaction evidence="11">
        <text>fluoride(in) = fluoride(out)</text>
        <dbReference type="Rhea" id="RHEA:76159"/>
        <dbReference type="ChEBI" id="CHEBI:17051"/>
    </reaction>
    <physiologicalReaction direction="left-to-right" evidence="11">
        <dbReference type="Rhea" id="RHEA:76160"/>
    </physiologicalReaction>
</comment>
<organism evidence="14 15">
    <name type="scientific">Arthrobacter crusticola</name>
    <dbReference type="NCBI Taxonomy" id="2547960"/>
    <lineage>
        <taxon>Bacteria</taxon>
        <taxon>Bacillati</taxon>
        <taxon>Actinomycetota</taxon>
        <taxon>Actinomycetes</taxon>
        <taxon>Micrococcales</taxon>
        <taxon>Micrococcaceae</taxon>
        <taxon>Arthrobacter</taxon>
    </lineage>
</organism>
<feature type="transmembrane region" description="Helical" evidence="13">
    <location>
        <begin position="69"/>
        <end position="92"/>
    </location>
</feature>
<dbReference type="InterPro" id="IPR003691">
    <property type="entry name" value="FluC"/>
</dbReference>
<dbReference type="PANTHER" id="PTHR28259:SF16">
    <property type="entry name" value="FLUORIDE-SPECIFIC ION CHANNEL FLUC 2"/>
    <property type="match status" value="1"/>
</dbReference>
<keyword evidence="5 13" id="KW-0479">Metal-binding</keyword>
<sequence>MLLLVVLGGSLGTLARYGLDLLLPAPGGLPLATFLINVSGAFLLGWLLERLAAAGPDAGRLRAARLTAGTGFLGGFTTYSALTVEAVLLLDAGRAAPALLYLAATLLLGAAAAACGAAAAGASARRRPDGVRLPAGPGPGDVP</sequence>
<dbReference type="PANTHER" id="PTHR28259">
    <property type="entry name" value="FLUORIDE EXPORT PROTEIN 1-RELATED"/>
    <property type="match status" value="1"/>
</dbReference>
<keyword evidence="8 13" id="KW-0472">Membrane</keyword>
<dbReference type="GO" id="GO:0140114">
    <property type="term" value="P:cellular detoxification of fluoride"/>
    <property type="evidence" value="ECO:0007669"/>
    <property type="project" value="UniProtKB-UniRule"/>
</dbReference>
<evidence type="ECO:0000256" key="1">
    <source>
        <dbReference type="ARBA" id="ARBA00004651"/>
    </source>
</evidence>
<reference evidence="14 15" key="1">
    <citation type="submission" date="2019-03" db="EMBL/GenBank/DDBJ databases">
        <title>Arthrobacter sp. nov., an bacterium isolated from biocrust in Mu Us Desert.</title>
        <authorList>
            <person name="Lixiong L."/>
        </authorList>
    </citation>
    <scope>NUCLEOTIDE SEQUENCE [LARGE SCALE GENOMIC DNA]</scope>
    <source>
        <strain evidence="14 15">SLN-3</strain>
    </source>
</reference>
<dbReference type="Proteomes" id="UP000295411">
    <property type="component" value="Unassembled WGS sequence"/>
</dbReference>
<dbReference type="GO" id="GO:0005886">
    <property type="term" value="C:plasma membrane"/>
    <property type="evidence" value="ECO:0007669"/>
    <property type="project" value="UniProtKB-SubCell"/>
</dbReference>
<comment type="caution">
    <text evidence="14">The sequence shown here is derived from an EMBL/GenBank/DDBJ whole genome shotgun (WGS) entry which is preliminary data.</text>
</comment>
<evidence type="ECO:0000256" key="4">
    <source>
        <dbReference type="ARBA" id="ARBA00022692"/>
    </source>
</evidence>